<comment type="caution">
    <text evidence="3">The sequence shown here is derived from an EMBL/GenBank/DDBJ whole genome shotgun (WGS) entry which is preliminary data.</text>
</comment>
<dbReference type="Pfam" id="PF20155">
    <property type="entry name" value="TMP_3"/>
    <property type="match status" value="1"/>
</dbReference>
<keyword evidence="1" id="KW-1133">Transmembrane helix</keyword>
<dbReference type="Proteomes" id="UP000824073">
    <property type="component" value="Unassembled WGS sequence"/>
</dbReference>
<dbReference type="AlphaFoldDB" id="A0A9D1IW84"/>
<accession>A0A9D1IW84</accession>
<evidence type="ECO:0000313" key="4">
    <source>
        <dbReference type="Proteomes" id="UP000824073"/>
    </source>
</evidence>
<keyword evidence="1" id="KW-0472">Membrane</keyword>
<dbReference type="NCBIfam" id="TIGR02675">
    <property type="entry name" value="tape_meas_nterm"/>
    <property type="match status" value="1"/>
</dbReference>
<name>A0A9D1IW84_9CLOT</name>
<evidence type="ECO:0000256" key="1">
    <source>
        <dbReference type="SAM" id="Phobius"/>
    </source>
</evidence>
<sequence>MAVIHEKLVLEDKFTQTLTQFIRLAEQSSGTAKEMNAAARSAGAQARVLSSAYRVAAASSAAAAAEQRRLTAEHRANAAASNAAVAAAKAQLMQTRAATAAEKLAEQQAKKTANATKMLAGSQTDAARTADNLSGSLRGLLGGYLSFQSVKSVFNLSDQLASTNARLQMMTGSAEAAAAAQDEIYAAAMRSRGAYTDMADTVAKLGTLAGDAFGSTSEIIAFAEQLQKQMAMSGASTASAQAAMLQLTQGLSSGALRGEELNSVLEQTPMIAQTIADSLGVTTGQMREMASEGALTADVVKNAILGAADETNAAFEQMPYTWGQVWTQIQNITLRMTQPVLNVINQMANKVDEAMQWIKDNSELVAGALAAVATAAAIAGAQMLMSALKSAGAWAMAHLPLLAVAAGVGLIIYMARAAGATWEEIGGVIGGVFGTMYAAAMNNFIVPAQQMFAMFVNFLGNVFNDPVASIKILFLDMASFIIDRIRQVASGIETLINAIPGVEVNITSGLDNLYNKIQGTRDRIKNESGWKEYIKPWEYVDYTDAWNAGSEIGAKLGRGLDNFDLNSFVSGLAGSSYIPTASIPQLDDIAGSVASIEKAVDMSQEDLKMLVDESERRYVNRINLTSQTPVITVNGANTGRTAADRQSLANAIRDILIEQTAAGSVISTAAPVVG</sequence>
<organism evidence="3 4">
    <name type="scientific">Candidatus Ventrousia excrementavium</name>
    <dbReference type="NCBI Taxonomy" id="2840961"/>
    <lineage>
        <taxon>Bacteria</taxon>
        <taxon>Bacillati</taxon>
        <taxon>Bacillota</taxon>
        <taxon>Clostridia</taxon>
        <taxon>Eubacteriales</taxon>
        <taxon>Clostridiaceae</taxon>
        <taxon>Clostridiaceae incertae sedis</taxon>
        <taxon>Candidatus Ventrousia</taxon>
    </lineage>
</organism>
<proteinExistence type="predicted"/>
<keyword evidence="1" id="KW-0812">Transmembrane</keyword>
<gene>
    <name evidence="3" type="ORF">IAB67_06180</name>
</gene>
<dbReference type="InterPro" id="IPR013491">
    <property type="entry name" value="Tape_meas_N"/>
</dbReference>
<reference evidence="3" key="2">
    <citation type="journal article" date="2021" name="PeerJ">
        <title>Extensive microbial diversity within the chicken gut microbiome revealed by metagenomics and culture.</title>
        <authorList>
            <person name="Gilroy R."/>
            <person name="Ravi A."/>
            <person name="Getino M."/>
            <person name="Pursley I."/>
            <person name="Horton D.L."/>
            <person name="Alikhan N.F."/>
            <person name="Baker D."/>
            <person name="Gharbi K."/>
            <person name="Hall N."/>
            <person name="Watson M."/>
            <person name="Adriaenssens E.M."/>
            <person name="Foster-Nyarko E."/>
            <person name="Jarju S."/>
            <person name="Secka A."/>
            <person name="Antonio M."/>
            <person name="Oren A."/>
            <person name="Chaudhuri R.R."/>
            <person name="La Ragione R."/>
            <person name="Hildebrand F."/>
            <person name="Pallen M.J."/>
        </authorList>
    </citation>
    <scope>NUCLEOTIDE SEQUENCE</scope>
    <source>
        <strain evidence="3">CHK191-8634</strain>
    </source>
</reference>
<dbReference type="EMBL" id="DVMR01000050">
    <property type="protein sequence ID" value="HIU43866.1"/>
    <property type="molecule type" value="Genomic_DNA"/>
</dbReference>
<reference evidence="3" key="1">
    <citation type="submission" date="2020-10" db="EMBL/GenBank/DDBJ databases">
        <authorList>
            <person name="Gilroy R."/>
        </authorList>
    </citation>
    <scope>NUCLEOTIDE SEQUENCE</scope>
    <source>
        <strain evidence="3">CHK191-8634</strain>
    </source>
</reference>
<feature type="transmembrane region" description="Helical" evidence="1">
    <location>
        <begin position="364"/>
        <end position="385"/>
    </location>
</feature>
<feature type="transmembrane region" description="Helical" evidence="1">
    <location>
        <begin position="425"/>
        <end position="445"/>
    </location>
</feature>
<evidence type="ECO:0000313" key="3">
    <source>
        <dbReference type="EMBL" id="HIU43866.1"/>
    </source>
</evidence>
<protein>
    <submittedName>
        <fullName evidence="3">Tape measure protein</fullName>
    </submittedName>
</protein>
<evidence type="ECO:0000259" key="2">
    <source>
        <dbReference type="Pfam" id="PF20155"/>
    </source>
</evidence>
<feature type="transmembrane region" description="Helical" evidence="1">
    <location>
        <begin position="391"/>
        <end position="413"/>
    </location>
</feature>
<feature type="domain" description="Tape measure protein N-terminal" evidence="2">
    <location>
        <begin position="151"/>
        <end position="333"/>
    </location>
</feature>